<dbReference type="SUPFAM" id="SSF53850">
    <property type="entry name" value="Periplasmic binding protein-like II"/>
    <property type="match status" value="1"/>
</dbReference>
<dbReference type="OrthoDB" id="9780733at2"/>
<feature type="signal peptide" evidence="4">
    <location>
        <begin position="1"/>
        <end position="23"/>
    </location>
</feature>
<evidence type="ECO:0000256" key="1">
    <source>
        <dbReference type="ARBA" id="ARBA00022729"/>
    </source>
</evidence>
<dbReference type="InterPro" id="IPR038404">
    <property type="entry name" value="TRAP_DctP_sf"/>
</dbReference>
<evidence type="ECO:0000313" key="5">
    <source>
        <dbReference type="EMBL" id="RKQ72923.1"/>
    </source>
</evidence>
<dbReference type="AlphaFoldDB" id="A0A420WPG9"/>
<dbReference type="InterPro" id="IPR026289">
    <property type="entry name" value="SBP_TakP-like"/>
</dbReference>
<dbReference type="PIRSF" id="PIRSF039026">
    <property type="entry name" value="SiaP"/>
    <property type="match status" value="1"/>
</dbReference>
<dbReference type="EMBL" id="RBIG01000001">
    <property type="protein sequence ID" value="RKQ72923.1"/>
    <property type="molecule type" value="Genomic_DNA"/>
</dbReference>
<dbReference type="GO" id="GO:0055085">
    <property type="term" value="P:transmembrane transport"/>
    <property type="evidence" value="ECO:0007669"/>
    <property type="project" value="InterPro"/>
</dbReference>
<dbReference type="PANTHER" id="PTHR33376:SF5">
    <property type="entry name" value="EXTRACYTOPLASMIC SOLUTE RECEPTOR PROTEIN"/>
    <property type="match status" value="1"/>
</dbReference>
<dbReference type="InterPro" id="IPR018389">
    <property type="entry name" value="DctP_fam"/>
</dbReference>
<accession>A0A420WPG9</accession>
<keyword evidence="3" id="KW-0479">Metal-binding</keyword>
<dbReference type="NCBIfam" id="TIGR01409">
    <property type="entry name" value="TAT_signal_seq"/>
    <property type="match status" value="1"/>
</dbReference>
<organism evidence="5 6">
    <name type="scientific">Oceanibaculum indicum</name>
    <dbReference type="NCBI Taxonomy" id="526216"/>
    <lineage>
        <taxon>Bacteria</taxon>
        <taxon>Pseudomonadati</taxon>
        <taxon>Pseudomonadota</taxon>
        <taxon>Alphaproteobacteria</taxon>
        <taxon>Rhodospirillales</taxon>
        <taxon>Oceanibaculaceae</taxon>
        <taxon>Oceanibaculum</taxon>
    </lineage>
</organism>
<sequence>MERRKFLKSAALGGAGVAATAAAFPAPALSQGKMEWRMVTSWPKGLPGLGTGAERLAKRITDASDGRLTIKVFAGGELVPALQVWDAVSSGTADMGHDAAYYHMGKSAGTPFFSTVPFGMTTHELNAWIKWGGGQQLWDEFYAPFNLKAFHAGNTGVQMGGWFRKEITSVDDLKGLKFRMPGQGGQVLQKLGATVVLLPGGEIFPALQSGAIDGTEWVGPYNDLSLGFHQVAKFYYYPGFHEPAPGIQATFNKAKFDALPNDLKILVESCCAAENELMVAEFNQRSGPALQTLIRDHGVQLKQFSREILEAFGTKSGELMEEILASNDPMVKKIAEEYLKARRLLMSYTRITEQGYTNARSLPFKYPG</sequence>
<protein>
    <submittedName>
        <fullName evidence="5">Secreted protein</fullName>
    </submittedName>
</protein>
<feature type="binding site" evidence="2">
    <location>
        <position position="158"/>
    </location>
    <ligand>
        <name>substrate</name>
    </ligand>
</feature>
<dbReference type="PANTHER" id="PTHR33376">
    <property type="match status" value="1"/>
</dbReference>
<evidence type="ECO:0000256" key="2">
    <source>
        <dbReference type="PIRSR" id="PIRSR039026-1"/>
    </source>
</evidence>
<dbReference type="NCBIfam" id="NF037995">
    <property type="entry name" value="TRAP_S1"/>
    <property type="match status" value="1"/>
</dbReference>
<name>A0A420WPG9_9PROT</name>
<evidence type="ECO:0000256" key="3">
    <source>
        <dbReference type="PIRSR" id="PIRSR039026-2"/>
    </source>
</evidence>
<evidence type="ECO:0000256" key="4">
    <source>
        <dbReference type="SAM" id="SignalP"/>
    </source>
</evidence>
<dbReference type="Pfam" id="PF03480">
    <property type="entry name" value="DctP"/>
    <property type="match status" value="1"/>
</dbReference>
<keyword evidence="1 4" id="KW-0732">Signal</keyword>
<dbReference type="CDD" id="cd13604">
    <property type="entry name" value="PBP2_TRAP_ketoacid_lactate_like"/>
    <property type="match status" value="1"/>
</dbReference>
<dbReference type="Gene3D" id="3.40.190.10">
    <property type="entry name" value="Periplasmic binding protein-like II"/>
    <property type="match status" value="1"/>
</dbReference>
<dbReference type="RefSeq" id="WP_008944750.1">
    <property type="nucleotide sequence ID" value="NZ_RBIG01000001.1"/>
</dbReference>
<feature type="binding site" evidence="2">
    <location>
        <position position="179"/>
    </location>
    <ligand>
        <name>substrate</name>
    </ligand>
</feature>
<dbReference type="PROSITE" id="PS51318">
    <property type="entry name" value="TAT"/>
    <property type="match status" value="1"/>
</dbReference>
<feature type="binding site" evidence="3">
    <location>
        <position position="242"/>
    </location>
    <ligand>
        <name>substrate</name>
    </ligand>
</feature>
<feature type="chain" id="PRO_5019492871" evidence="4">
    <location>
        <begin position="24"/>
        <end position="368"/>
    </location>
</feature>
<feature type="binding site" evidence="3">
    <location>
        <position position="216"/>
    </location>
    <ligand>
        <name>substrate</name>
    </ligand>
</feature>
<dbReference type="InterPro" id="IPR019546">
    <property type="entry name" value="TAT_signal_bac_arc"/>
</dbReference>
<proteinExistence type="predicted"/>
<reference evidence="5 6" key="1">
    <citation type="submission" date="2018-10" db="EMBL/GenBank/DDBJ databases">
        <title>Comparative analysis of microorganisms from saline springs in Andes Mountain Range, Colombia.</title>
        <authorList>
            <person name="Rubin E."/>
        </authorList>
    </citation>
    <scope>NUCLEOTIDE SEQUENCE [LARGE SCALE GENOMIC DNA]</scope>
    <source>
        <strain evidence="5 6">USBA 36</strain>
    </source>
</reference>
<dbReference type="Gene3D" id="3.40.190.170">
    <property type="entry name" value="Bacterial extracellular solute-binding protein, family 7"/>
    <property type="match status" value="1"/>
</dbReference>
<dbReference type="InterPro" id="IPR006311">
    <property type="entry name" value="TAT_signal"/>
</dbReference>
<dbReference type="GO" id="GO:0031317">
    <property type="term" value="C:tripartite ATP-independent periplasmic transporter complex"/>
    <property type="evidence" value="ECO:0007669"/>
    <property type="project" value="InterPro"/>
</dbReference>
<dbReference type="GO" id="GO:0046872">
    <property type="term" value="F:metal ion binding"/>
    <property type="evidence" value="ECO:0007669"/>
    <property type="project" value="UniProtKB-KW"/>
</dbReference>
<dbReference type="Proteomes" id="UP000277424">
    <property type="component" value="Unassembled WGS sequence"/>
</dbReference>
<comment type="caution">
    <text evidence="5">The sequence shown here is derived from an EMBL/GenBank/DDBJ whole genome shotgun (WGS) entry which is preliminary data.</text>
</comment>
<gene>
    <name evidence="5" type="ORF">BCL74_0693</name>
</gene>
<evidence type="ECO:0000313" key="6">
    <source>
        <dbReference type="Proteomes" id="UP000277424"/>
    </source>
</evidence>
<feature type="binding site" evidence="3">
    <location>
        <position position="217"/>
    </location>
    <ligand>
        <name>Na(+)</name>
        <dbReference type="ChEBI" id="CHEBI:29101"/>
    </ligand>
</feature>